<dbReference type="EMBL" id="JAWSTH010000006">
    <property type="protein sequence ID" value="MDW5593578.1"/>
    <property type="molecule type" value="Genomic_DNA"/>
</dbReference>
<name>A0ABU4HJT9_9ACTN</name>
<dbReference type="SUPFAM" id="SSF46785">
    <property type="entry name" value="Winged helix' DNA-binding domain"/>
    <property type="match status" value="1"/>
</dbReference>
<gene>
    <name evidence="5" type="ORF">R7226_04475</name>
</gene>
<dbReference type="InterPro" id="IPR008920">
    <property type="entry name" value="TF_FadR/GntR_C"/>
</dbReference>
<evidence type="ECO:0000313" key="6">
    <source>
        <dbReference type="Proteomes" id="UP001284601"/>
    </source>
</evidence>
<dbReference type="RefSeq" id="WP_318595839.1">
    <property type="nucleotide sequence ID" value="NZ_JAWSTH010000006.1"/>
</dbReference>
<dbReference type="InterPro" id="IPR011711">
    <property type="entry name" value="GntR_C"/>
</dbReference>
<evidence type="ECO:0000256" key="3">
    <source>
        <dbReference type="ARBA" id="ARBA00023163"/>
    </source>
</evidence>
<dbReference type="InterPro" id="IPR036388">
    <property type="entry name" value="WH-like_DNA-bd_sf"/>
</dbReference>
<dbReference type="Pfam" id="PF00392">
    <property type="entry name" value="GntR"/>
    <property type="match status" value="1"/>
</dbReference>
<dbReference type="Gene3D" id="1.10.10.10">
    <property type="entry name" value="Winged helix-like DNA-binding domain superfamily/Winged helix DNA-binding domain"/>
    <property type="match status" value="1"/>
</dbReference>
<dbReference type="Gene3D" id="1.20.120.530">
    <property type="entry name" value="GntR ligand-binding domain-like"/>
    <property type="match status" value="1"/>
</dbReference>
<evidence type="ECO:0000313" key="5">
    <source>
        <dbReference type="EMBL" id="MDW5593578.1"/>
    </source>
</evidence>
<feature type="domain" description="HTH gntR-type" evidence="4">
    <location>
        <begin position="19"/>
        <end position="86"/>
    </location>
</feature>
<keyword evidence="2" id="KW-0238">DNA-binding</keyword>
<reference evidence="6" key="1">
    <citation type="submission" date="2023-07" db="EMBL/GenBank/DDBJ databases">
        <title>Conexibacter stalactiti sp. nov., isolated from stalactites in a lava cave and emended description of the genus Conexibacter.</title>
        <authorList>
            <person name="Lee S.D."/>
        </authorList>
    </citation>
    <scope>NUCLEOTIDE SEQUENCE [LARGE SCALE GENOMIC DNA]</scope>
    <source>
        <strain evidence="6">KCTC 39840</strain>
    </source>
</reference>
<organism evidence="5 6">
    <name type="scientific">Conexibacter stalactiti</name>
    <dbReference type="NCBI Taxonomy" id="1940611"/>
    <lineage>
        <taxon>Bacteria</taxon>
        <taxon>Bacillati</taxon>
        <taxon>Actinomycetota</taxon>
        <taxon>Thermoleophilia</taxon>
        <taxon>Solirubrobacterales</taxon>
        <taxon>Conexibacteraceae</taxon>
        <taxon>Conexibacter</taxon>
    </lineage>
</organism>
<dbReference type="InterPro" id="IPR000524">
    <property type="entry name" value="Tscrpt_reg_HTH_GntR"/>
</dbReference>
<keyword evidence="1" id="KW-0805">Transcription regulation</keyword>
<dbReference type="PANTHER" id="PTHR43537">
    <property type="entry name" value="TRANSCRIPTIONAL REGULATOR, GNTR FAMILY"/>
    <property type="match status" value="1"/>
</dbReference>
<accession>A0ABU4HJT9</accession>
<comment type="caution">
    <text evidence="5">The sequence shown here is derived from an EMBL/GenBank/DDBJ whole genome shotgun (WGS) entry which is preliminary data.</text>
</comment>
<dbReference type="SMART" id="SM00345">
    <property type="entry name" value="HTH_GNTR"/>
    <property type="match status" value="1"/>
</dbReference>
<evidence type="ECO:0000256" key="2">
    <source>
        <dbReference type="ARBA" id="ARBA00023125"/>
    </source>
</evidence>
<dbReference type="InterPro" id="IPR036390">
    <property type="entry name" value="WH_DNA-bd_sf"/>
</dbReference>
<keyword evidence="6" id="KW-1185">Reference proteome</keyword>
<dbReference type="Pfam" id="PF07729">
    <property type="entry name" value="FCD"/>
    <property type="match status" value="1"/>
</dbReference>
<dbReference type="PROSITE" id="PS50949">
    <property type="entry name" value="HTH_GNTR"/>
    <property type="match status" value="1"/>
</dbReference>
<dbReference type="PANTHER" id="PTHR43537:SF5">
    <property type="entry name" value="UXU OPERON TRANSCRIPTIONAL REGULATOR"/>
    <property type="match status" value="1"/>
</dbReference>
<dbReference type="SMART" id="SM00895">
    <property type="entry name" value="FCD"/>
    <property type="match status" value="1"/>
</dbReference>
<keyword evidence="3" id="KW-0804">Transcription</keyword>
<dbReference type="Proteomes" id="UP001284601">
    <property type="component" value="Unassembled WGS sequence"/>
</dbReference>
<evidence type="ECO:0000259" key="4">
    <source>
        <dbReference type="PROSITE" id="PS50949"/>
    </source>
</evidence>
<evidence type="ECO:0000256" key="1">
    <source>
        <dbReference type="ARBA" id="ARBA00023015"/>
    </source>
</evidence>
<sequence length="232" mass="24892">MRLATAQDSGQHATKLGRSIYSGWVAAVLRESIIDGSLQAGTPLVEARVADELAVSRGPVRSALHVLEGEGLVRTLPNGRTSVVGFGAEDLDDLFRVRFELESTAIRWGAERAAPIASLTDALDAFEVEGATTPRLVELDIAFHRALVERSGSRFLVEAWKAVAPVIQTVIAIGNRRLAAVDPATHFRRIVASHEPLIEAIGAGRAEEAVAMLSNQFELTASMFGDAQGEDR</sequence>
<protein>
    <submittedName>
        <fullName evidence="5">GntR family transcriptional regulator</fullName>
    </submittedName>
</protein>
<proteinExistence type="predicted"/>
<dbReference type="SUPFAM" id="SSF48008">
    <property type="entry name" value="GntR ligand-binding domain-like"/>
    <property type="match status" value="1"/>
</dbReference>